<evidence type="ECO:0000313" key="2">
    <source>
        <dbReference type="Proteomes" id="UP000526083"/>
    </source>
</evidence>
<dbReference type="EMBL" id="JACGWY010000001">
    <property type="protein sequence ID" value="MBA8815725.1"/>
    <property type="molecule type" value="Genomic_DNA"/>
</dbReference>
<dbReference type="AlphaFoldDB" id="A0A7W3JMS4"/>
<comment type="caution">
    <text evidence="1">The sequence shown here is derived from an EMBL/GenBank/DDBJ whole genome shotgun (WGS) entry which is preliminary data.</text>
</comment>
<keyword evidence="2" id="KW-1185">Reference proteome</keyword>
<organism evidence="1 2">
    <name type="scientific">Microbacterium halimionae</name>
    <dbReference type="NCBI Taxonomy" id="1526413"/>
    <lineage>
        <taxon>Bacteria</taxon>
        <taxon>Bacillati</taxon>
        <taxon>Actinomycetota</taxon>
        <taxon>Actinomycetes</taxon>
        <taxon>Micrococcales</taxon>
        <taxon>Microbacteriaceae</taxon>
        <taxon>Microbacterium</taxon>
    </lineage>
</organism>
<accession>A0A7W3JMS4</accession>
<dbReference type="Proteomes" id="UP000526083">
    <property type="component" value="Unassembled WGS sequence"/>
</dbReference>
<evidence type="ECO:0000313" key="1">
    <source>
        <dbReference type="EMBL" id="MBA8815725.1"/>
    </source>
</evidence>
<name>A0A7W3JMS4_9MICO</name>
<gene>
    <name evidence="1" type="ORF">FHX48_000777</name>
</gene>
<protein>
    <submittedName>
        <fullName evidence="1">Uncharacterized protein</fullName>
    </submittedName>
</protein>
<proteinExistence type="predicted"/>
<sequence length="94" mass="10315">MPPIGEREYEFVVGVYDDVLRAEDVPVVGYDPGVGPEDEWPPPNVIRDALTGKPTIYHHGTISKANEDQVVGLEPAAVWARWHLIERLVGGSAP</sequence>
<reference evidence="1 2" key="1">
    <citation type="submission" date="2020-07" db="EMBL/GenBank/DDBJ databases">
        <title>Sequencing the genomes of 1000 actinobacteria strains.</title>
        <authorList>
            <person name="Klenk H.-P."/>
        </authorList>
    </citation>
    <scope>NUCLEOTIDE SEQUENCE [LARGE SCALE GENOMIC DNA]</scope>
    <source>
        <strain evidence="1 2">DSM 27576</strain>
    </source>
</reference>